<evidence type="ECO:0000256" key="2">
    <source>
        <dbReference type="ARBA" id="ARBA00004902"/>
    </source>
</evidence>
<dbReference type="InterPro" id="IPR001874">
    <property type="entry name" value="DHquinase_II"/>
</dbReference>
<dbReference type="CDD" id="cd00466">
    <property type="entry name" value="DHQase_II"/>
    <property type="match status" value="1"/>
</dbReference>
<comment type="subunit">
    <text evidence="4 7">Homododecamer.</text>
</comment>
<reference evidence="8 9" key="1">
    <citation type="journal article" date="2019" name="Int. J. Syst. Evol. Microbiol.">
        <title>The Global Catalogue of Microorganisms (GCM) 10K type strain sequencing project: providing services to taxonomists for standard genome sequencing and annotation.</title>
        <authorList>
            <consortium name="The Broad Institute Genomics Platform"/>
            <consortium name="The Broad Institute Genome Sequencing Center for Infectious Disease"/>
            <person name="Wu L."/>
            <person name="Ma J."/>
        </authorList>
    </citation>
    <scope>NUCLEOTIDE SEQUENCE [LARGE SCALE GENOMIC DNA]</scope>
    <source>
        <strain evidence="8 9">JCM 15309</strain>
    </source>
</reference>
<dbReference type="Proteomes" id="UP001500571">
    <property type="component" value="Unassembled WGS sequence"/>
</dbReference>
<evidence type="ECO:0000256" key="7">
    <source>
        <dbReference type="HAMAP-Rule" id="MF_00169"/>
    </source>
</evidence>
<evidence type="ECO:0000256" key="4">
    <source>
        <dbReference type="ARBA" id="ARBA00011193"/>
    </source>
</evidence>
<name>A0ABN2QS46_9ACTN</name>
<feature type="binding site" evidence="7">
    <location>
        <position position="82"/>
    </location>
    <ligand>
        <name>substrate</name>
    </ligand>
</feature>
<dbReference type="NCBIfam" id="NF003806">
    <property type="entry name" value="PRK05395.1-3"/>
    <property type="match status" value="1"/>
</dbReference>
<feature type="site" description="Transition state stabilizer" evidence="7">
    <location>
        <position position="20"/>
    </location>
</feature>
<comment type="pathway">
    <text evidence="2 7">Metabolic intermediate biosynthesis; chorismate biosynthesis; chorismate from D-erythrose 4-phosphate and phosphoenolpyruvate: step 3/7.</text>
</comment>
<dbReference type="PIRSF" id="PIRSF001399">
    <property type="entry name" value="DHquinase_II"/>
    <property type="match status" value="1"/>
</dbReference>
<dbReference type="EMBL" id="BAAAPB010000001">
    <property type="protein sequence ID" value="GAA1957254.1"/>
    <property type="molecule type" value="Genomic_DNA"/>
</dbReference>
<dbReference type="Gene3D" id="3.40.50.9100">
    <property type="entry name" value="Dehydroquinase, class II"/>
    <property type="match status" value="1"/>
</dbReference>
<dbReference type="NCBIfam" id="TIGR01088">
    <property type="entry name" value="aroQ"/>
    <property type="match status" value="1"/>
</dbReference>
<evidence type="ECO:0000256" key="3">
    <source>
        <dbReference type="ARBA" id="ARBA00011037"/>
    </source>
</evidence>
<dbReference type="RefSeq" id="WP_344044158.1">
    <property type="nucleotide sequence ID" value="NZ_BAAAPB010000001.1"/>
</dbReference>
<evidence type="ECO:0000256" key="6">
    <source>
        <dbReference type="ARBA" id="ARBA00023239"/>
    </source>
</evidence>
<comment type="caution">
    <text evidence="8">The sequence shown here is derived from an EMBL/GenBank/DDBJ whole genome shotgun (WGS) entry which is preliminary data.</text>
</comment>
<evidence type="ECO:0000313" key="9">
    <source>
        <dbReference type="Proteomes" id="UP001500571"/>
    </source>
</evidence>
<gene>
    <name evidence="8" type="primary">aroQ_1</name>
    <name evidence="7" type="synonym">aroQ</name>
    <name evidence="8" type="ORF">GCM10009798_15810</name>
</gene>
<dbReference type="NCBIfam" id="NF003805">
    <property type="entry name" value="PRK05395.1-2"/>
    <property type="match status" value="1"/>
</dbReference>
<feature type="binding site" evidence="7">
    <location>
        <position position="89"/>
    </location>
    <ligand>
        <name>substrate</name>
    </ligand>
</feature>
<dbReference type="SUPFAM" id="SSF52304">
    <property type="entry name" value="Type II 3-dehydroquinate dehydratase"/>
    <property type="match status" value="1"/>
</dbReference>
<comment type="function">
    <text evidence="7">Catalyzes a trans-dehydration via an enolate intermediate.</text>
</comment>
<organism evidence="8 9">
    <name type="scientific">Nocardioides panacihumi</name>
    <dbReference type="NCBI Taxonomy" id="400774"/>
    <lineage>
        <taxon>Bacteria</taxon>
        <taxon>Bacillati</taxon>
        <taxon>Actinomycetota</taxon>
        <taxon>Actinomycetes</taxon>
        <taxon>Propionibacteriales</taxon>
        <taxon>Nocardioidaceae</taxon>
        <taxon>Nocardioides</taxon>
    </lineage>
</organism>
<comment type="similarity">
    <text evidence="3 7">Belongs to the type-II 3-dehydroquinase family.</text>
</comment>
<dbReference type="Pfam" id="PF01220">
    <property type="entry name" value="DHquinase_II"/>
    <property type="match status" value="1"/>
</dbReference>
<dbReference type="HAMAP" id="MF_00169">
    <property type="entry name" value="AroQ"/>
    <property type="match status" value="1"/>
</dbReference>
<feature type="binding site" evidence="7">
    <location>
        <position position="113"/>
    </location>
    <ligand>
        <name>substrate</name>
    </ligand>
</feature>
<feature type="binding site" evidence="7">
    <location>
        <begin position="103"/>
        <end position="104"/>
    </location>
    <ligand>
        <name>substrate</name>
    </ligand>
</feature>
<dbReference type="EC" id="4.2.1.10" evidence="5 7"/>
<feature type="active site" description="Proton donor" evidence="7">
    <location>
        <position position="102"/>
    </location>
</feature>
<keyword evidence="7" id="KW-0028">Amino-acid biosynthesis</keyword>
<keyword evidence="7" id="KW-0057">Aromatic amino acid biosynthesis</keyword>
<dbReference type="InterPro" id="IPR036441">
    <property type="entry name" value="DHquinase_II_sf"/>
</dbReference>
<keyword evidence="6 7" id="KW-0456">Lyase</keyword>
<evidence type="ECO:0000256" key="1">
    <source>
        <dbReference type="ARBA" id="ARBA00001864"/>
    </source>
</evidence>
<feature type="active site" description="Proton acceptor" evidence="7">
    <location>
        <position position="25"/>
    </location>
</feature>
<dbReference type="PANTHER" id="PTHR21272">
    <property type="entry name" value="CATABOLIC 3-DEHYDROQUINASE"/>
    <property type="match status" value="1"/>
</dbReference>
<proteinExistence type="inferred from homology"/>
<evidence type="ECO:0000313" key="8">
    <source>
        <dbReference type="EMBL" id="GAA1957254.1"/>
    </source>
</evidence>
<sequence length="154" mass="16724">MTRPVIAVLNGANLNLLGERDPAAYGRATLADVESLCRRTADELGYDLDFRQTNHEGVLVEQLHEVRASAAGVVLNPAAHTHTSVAVRDAAAVVKGPVIEVHLSNIHRREPFRHHSFISEVADGVVAGCGPHGYALALRQVDHLVRTSERSDER</sequence>
<evidence type="ECO:0000256" key="5">
    <source>
        <dbReference type="ARBA" id="ARBA00012060"/>
    </source>
</evidence>
<accession>A0ABN2QS46</accession>
<comment type="catalytic activity">
    <reaction evidence="1 7">
        <text>3-dehydroquinate = 3-dehydroshikimate + H2O</text>
        <dbReference type="Rhea" id="RHEA:21096"/>
        <dbReference type="ChEBI" id="CHEBI:15377"/>
        <dbReference type="ChEBI" id="CHEBI:16630"/>
        <dbReference type="ChEBI" id="CHEBI:32364"/>
        <dbReference type="EC" id="4.2.1.10"/>
    </reaction>
</comment>
<dbReference type="NCBIfam" id="NF003807">
    <property type="entry name" value="PRK05395.1-4"/>
    <property type="match status" value="1"/>
</dbReference>
<dbReference type="PANTHER" id="PTHR21272:SF3">
    <property type="entry name" value="CATABOLIC 3-DEHYDROQUINASE"/>
    <property type="match status" value="1"/>
</dbReference>
<protein>
    <recommendedName>
        <fullName evidence="5 7">3-dehydroquinate dehydratase</fullName>
        <shortName evidence="7">3-dehydroquinase</shortName>
        <ecNumber evidence="5 7">4.2.1.10</ecNumber>
    </recommendedName>
    <alternativeName>
        <fullName evidence="7">Type II DHQase</fullName>
    </alternativeName>
</protein>
<feature type="binding site" evidence="7">
    <location>
        <position position="76"/>
    </location>
    <ligand>
        <name>substrate</name>
    </ligand>
</feature>
<keyword evidence="9" id="KW-1185">Reference proteome</keyword>